<name>A0ABY9KXW5_9BACI</name>
<sequence>MIVYYDSHCKLCTRTAAVWKKLDWRHKLIFQSFREQNNYPPEMEKEIHIKKNGKWKKGYPAVIAISKTLPLFWPAVPFLYIGKWLGIGSIIYKTIAKNRSFFPVGQCEDGKCNLPPKK</sequence>
<keyword evidence="2" id="KW-1185">Reference proteome</keyword>
<dbReference type="Pfam" id="PF04134">
    <property type="entry name" value="DCC1-like"/>
    <property type="match status" value="1"/>
</dbReference>
<gene>
    <name evidence="1" type="ORF">QR721_05180</name>
</gene>
<evidence type="ECO:0000313" key="1">
    <source>
        <dbReference type="EMBL" id="WLV25601.1"/>
    </source>
</evidence>
<proteinExistence type="predicted"/>
<reference evidence="1" key="1">
    <citation type="submission" date="2023-06" db="EMBL/GenBank/DDBJ databases">
        <title>A Treasure from Seagulls: Isolation and Description of Aciduricobacillus qingdaonensis gen. nov., sp. nov., a Rare Obligately Uric Acid-utilizing Member in the Family Bacillaceae.</title>
        <authorList>
            <person name="Liu W."/>
            <person name="Wang B."/>
        </authorList>
    </citation>
    <scope>NUCLEOTIDE SEQUENCE</scope>
    <source>
        <strain evidence="1">44XB</strain>
    </source>
</reference>
<organism evidence="1 2">
    <name type="scientific">Aciduricibacillus chroicocephali</name>
    <dbReference type="NCBI Taxonomy" id="3054939"/>
    <lineage>
        <taxon>Bacteria</taxon>
        <taxon>Bacillati</taxon>
        <taxon>Bacillota</taxon>
        <taxon>Bacilli</taxon>
        <taxon>Bacillales</taxon>
        <taxon>Bacillaceae</taxon>
        <taxon>Aciduricibacillus</taxon>
    </lineage>
</organism>
<accession>A0ABY9KXW5</accession>
<dbReference type="Proteomes" id="UP001180087">
    <property type="component" value="Chromosome"/>
</dbReference>
<dbReference type="EMBL" id="CP129113">
    <property type="protein sequence ID" value="WLV25601.1"/>
    <property type="molecule type" value="Genomic_DNA"/>
</dbReference>
<protein>
    <submittedName>
        <fullName evidence="1">DUF393 domain-containing protein</fullName>
    </submittedName>
</protein>
<dbReference type="InterPro" id="IPR007263">
    <property type="entry name" value="DCC1-like"/>
</dbReference>
<dbReference type="RefSeq" id="WP_348029393.1">
    <property type="nucleotide sequence ID" value="NZ_CP129113.1"/>
</dbReference>
<evidence type="ECO:0000313" key="2">
    <source>
        <dbReference type="Proteomes" id="UP001180087"/>
    </source>
</evidence>